<proteinExistence type="predicted"/>
<evidence type="ECO:0000313" key="4">
    <source>
        <dbReference type="EMBL" id="PXV63063.1"/>
    </source>
</evidence>
<accession>A0A318E3V5</accession>
<feature type="domain" description="Zona occludens toxin N-terminal" evidence="3">
    <location>
        <begin position="77"/>
        <end position="174"/>
    </location>
</feature>
<evidence type="ECO:0000259" key="3">
    <source>
        <dbReference type="Pfam" id="PF05707"/>
    </source>
</evidence>
<feature type="compositionally biased region" description="Polar residues" evidence="1">
    <location>
        <begin position="66"/>
        <end position="78"/>
    </location>
</feature>
<dbReference type="Pfam" id="PF05707">
    <property type="entry name" value="Zot"/>
    <property type="match status" value="1"/>
</dbReference>
<name>A0A318E3V5_9GAMM</name>
<gene>
    <name evidence="4" type="ORF">C8D93_12112</name>
</gene>
<keyword evidence="5" id="KW-1185">Reference proteome</keyword>
<dbReference type="Gene3D" id="3.40.50.300">
    <property type="entry name" value="P-loop containing nucleotide triphosphate hydrolases"/>
    <property type="match status" value="1"/>
</dbReference>
<evidence type="ECO:0000256" key="2">
    <source>
        <dbReference type="SAM" id="Phobius"/>
    </source>
</evidence>
<feature type="region of interest" description="Disordered" evidence="1">
    <location>
        <begin position="1"/>
        <end position="38"/>
    </location>
</feature>
<feature type="region of interest" description="Disordered" evidence="1">
    <location>
        <begin position="50"/>
        <end position="80"/>
    </location>
</feature>
<feature type="transmembrane region" description="Helical" evidence="2">
    <location>
        <begin position="190"/>
        <end position="208"/>
    </location>
</feature>
<dbReference type="InterPro" id="IPR008900">
    <property type="entry name" value="Zot_N"/>
</dbReference>
<sequence length="332" mass="35718">MGSHGSRPCRSGNPTVGRREPAMGQHRPAADGLLRARAGPDLPALRRQALRRGTRGIARRLDLSENRTFPPSEESPSGENVPAFVGLIFDMHRHGNWDCVFTTPNIKKVRPEIRAASECAYKHKNLAIIGLRGSFVQSMHLAEDNGNPSDIYSQHRKRIPKWVWQCYSSTATGAFRDTGAGSAIWKNPKLLFMLGVVAVCLGVVISMGRPRLLGGEGRQAGEASGDLDREAAPASSPVPVATPGLRDGRVIAVAAEQPSKQWRLVAVITHVEPELSRVYVASGRRVVGMDIAGCRHGSYGWGCRVDDGIATQFSGPEPVVDGPASMPVIALA</sequence>
<dbReference type="InterPro" id="IPR027417">
    <property type="entry name" value="P-loop_NTPase"/>
</dbReference>
<comment type="caution">
    <text evidence="4">The sequence shown here is derived from an EMBL/GenBank/DDBJ whole genome shotgun (WGS) entry which is preliminary data.</text>
</comment>
<keyword evidence="2" id="KW-0812">Transmembrane</keyword>
<keyword evidence="2" id="KW-0472">Membrane</keyword>
<dbReference type="Proteomes" id="UP000248330">
    <property type="component" value="Unassembled WGS sequence"/>
</dbReference>
<evidence type="ECO:0000313" key="5">
    <source>
        <dbReference type="Proteomes" id="UP000248330"/>
    </source>
</evidence>
<organism evidence="4 5">
    <name type="scientific">Sinimarinibacterium flocculans</name>
    <dbReference type="NCBI Taxonomy" id="985250"/>
    <lineage>
        <taxon>Bacteria</taxon>
        <taxon>Pseudomonadati</taxon>
        <taxon>Pseudomonadota</taxon>
        <taxon>Gammaproteobacteria</taxon>
        <taxon>Nevskiales</taxon>
        <taxon>Nevskiaceae</taxon>
        <taxon>Sinimarinibacterium</taxon>
    </lineage>
</organism>
<feature type="region of interest" description="Disordered" evidence="1">
    <location>
        <begin position="215"/>
        <end position="239"/>
    </location>
</feature>
<reference evidence="4 5" key="1">
    <citation type="submission" date="2018-04" db="EMBL/GenBank/DDBJ databases">
        <title>Genomic Encyclopedia of Type Strains, Phase IV (KMG-IV): sequencing the most valuable type-strain genomes for metagenomic binning, comparative biology and taxonomic classification.</title>
        <authorList>
            <person name="Goeker M."/>
        </authorList>
    </citation>
    <scope>NUCLEOTIDE SEQUENCE [LARGE SCALE GENOMIC DNA]</scope>
    <source>
        <strain evidence="4 5">DSM 104150</strain>
    </source>
</reference>
<dbReference type="AlphaFoldDB" id="A0A318E3V5"/>
<dbReference type="EMBL" id="QICN01000021">
    <property type="protein sequence ID" value="PXV63063.1"/>
    <property type="molecule type" value="Genomic_DNA"/>
</dbReference>
<keyword evidence="2" id="KW-1133">Transmembrane helix</keyword>
<protein>
    <submittedName>
        <fullName evidence="4">Zonular occludens toxin Zot</fullName>
    </submittedName>
</protein>
<evidence type="ECO:0000256" key="1">
    <source>
        <dbReference type="SAM" id="MobiDB-lite"/>
    </source>
</evidence>